<dbReference type="SUPFAM" id="SSF56112">
    <property type="entry name" value="Protein kinase-like (PK-like)"/>
    <property type="match status" value="2"/>
</dbReference>
<dbReference type="PANTHER" id="PTHR13954:SF6">
    <property type="entry name" value="NON-SPECIFIC SERINE_THREONINE PROTEIN KINASE"/>
    <property type="match status" value="1"/>
</dbReference>
<accession>A0A162C6Q7</accession>
<feature type="domain" description="Protein kinase" evidence="2">
    <location>
        <begin position="251"/>
        <end position="379"/>
    </location>
</feature>
<sequence>MWQITCAVEYLDRQKIGHGDLKLESVLFKTIDSEPRRVVAKLSGYGYNILQSGVGKYIIFQVSSYVNIFLLQLDNLPKNNVKTDFSKLGCLYISAATKKEIRPNGALATWNLTEIDFNAQKLALELINLVTNARNPFTDGAGTLLRHPLFIRYCQFGLPRLIKEQTNEGIRRGLNNHRNLKKFKKTLDNGQHHNENFNDLEKIILVEDDKDIGKSLTEASQCTPQLLGQYIWYVSTTPTAIPNGIDQGSTLEKGKELGKGGYGKVYECNYTNKDGRQLAAACKKCKIKKGAEVVFEREIQTLSQLTHLFVIKYLDVVKLNDTKYMVIELCEGSLKQYVEGKLEQIPQKLDDKIIISQVVHGLAYLHSKGIIHKDLKLEN</sequence>
<protein>
    <recommendedName>
        <fullName evidence="2">Protein kinase domain-containing protein</fullName>
    </recommendedName>
</protein>
<dbReference type="CDD" id="cd00180">
    <property type="entry name" value="PKc"/>
    <property type="match status" value="1"/>
</dbReference>
<dbReference type="PROSITE" id="PS50011">
    <property type="entry name" value="PROTEIN_KINASE_DOM"/>
    <property type="match status" value="2"/>
</dbReference>
<dbReference type="InterPro" id="IPR000719">
    <property type="entry name" value="Prot_kinase_dom"/>
</dbReference>
<dbReference type="InterPro" id="IPR011009">
    <property type="entry name" value="Kinase-like_dom_sf"/>
</dbReference>
<dbReference type="InterPro" id="IPR017441">
    <property type="entry name" value="Protein_kinase_ATP_BS"/>
</dbReference>
<dbReference type="GO" id="GO:0070059">
    <property type="term" value="P:intrinsic apoptotic signaling pathway in response to endoplasmic reticulum stress"/>
    <property type="evidence" value="ECO:0007669"/>
    <property type="project" value="TreeGrafter"/>
</dbReference>
<dbReference type="Gene3D" id="1.10.510.10">
    <property type="entry name" value="Transferase(Phosphotransferase) domain 1"/>
    <property type="match status" value="1"/>
</dbReference>
<proteinExistence type="predicted"/>
<feature type="domain" description="Protein kinase" evidence="2">
    <location>
        <begin position="1"/>
        <end position="150"/>
    </location>
</feature>
<keyword evidence="1" id="KW-0547">Nucleotide-binding</keyword>
<dbReference type="GO" id="GO:0036498">
    <property type="term" value="P:IRE1-mediated unfolded protein response"/>
    <property type="evidence" value="ECO:0007669"/>
    <property type="project" value="TreeGrafter"/>
</dbReference>
<feature type="binding site" evidence="1">
    <location>
        <position position="283"/>
    </location>
    <ligand>
        <name>ATP</name>
        <dbReference type="ChEBI" id="CHEBI:30616"/>
    </ligand>
</feature>
<name>A0A162C6Q7_9CRUS</name>
<dbReference type="InterPro" id="IPR045133">
    <property type="entry name" value="IRE1/2-like"/>
</dbReference>
<evidence type="ECO:0000313" key="3">
    <source>
        <dbReference type="EMBL" id="KZS01511.1"/>
    </source>
</evidence>
<evidence type="ECO:0000313" key="4">
    <source>
        <dbReference type="Proteomes" id="UP000076858"/>
    </source>
</evidence>
<organism evidence="3 4">
    <name type="scientific">Daphnia magna</name>
    <dbReference type="NCBI Taxonomy" id="35525"/>
    <lineage>
        <taxon>Eukaryota</taxon>
        <taxon>Metazoa</taxon>
        <taxon>Ecdysozoa</taxon>
        <taxon>Arthropoda</taxon>
        <taxon>Crustacea</taxon>
        <taxon>Branchiopoda</taxon>
        <taxon>Diplostraca</taxon>
        <taxon>Cladocera</taxon>
        <taxon>Anomopoda</taxon>
        <taxon>Daphniidae</taxon>
        <taxon>Daphnia</taxon>
    </lineage>
</organism>
<dbReference type="PROSITE" id="PS00107">
    <property type="entry name" value="PROTEIN_KINASE_ATP"/>
    <property type="match status" value="1"/>
</dbReference>
<evidence type="ECO:0000259" key="2">
    <source>
        <dbReference type="PROSITE" id="PS50011"/>
    </source>
</evidence>
<evidence type="ECO:0000256" key="1">
    <source>
        <dbReference type="PROSITE-ProRule" id="PRU10141"/>
    </source>
</evidence>
<dbReference type="PANTHER" id="PTHR13954">
    <property type="entry name" value="IRE1-RELATED"/>
    <property type="match status" value="1"/>
</dbReference>
<dbReference type="GO" id="GO:0004521">
    <property type="term" value="F:RNA endonuclease activity"/>
    <property type="evidence" value="ECO:0007669"/>
    <property type="project" value="InterPro"/>
</dbReference>
<keyword evidence="4" id="KW-1185">Reference proteome</keyword>
<dbReference type="Proteomes" id="UP000076858">
    <property type="component" value="Unassembled WGS sequence"/>
</dbReference>
<dbReference type="Pfam" id="PF00069">
    <property type="entry name" value="Pkinase"/>
    <property type="match status" value="1"/>
</dbReference>
<dbReference type="GO" id="GO:1990604">
    <property type="term" value="C:IRE1-TRAF2-ASK1 complex"/>
    <property type="evidence" value="ECO:0007669"/>
    <property type="project" value="TreeGrafter"/>
</dbReference>
<reference evidence="3 4" key="1">
    <citation type="submission" date="2016-03" db="EMBL/GenBank/DDBJ databases">
        <title>EvidentialGene: Evidence-directed Construction of Genes on Genomes.</title>
        <authorList>
            <person name="Gilbert D.G."/>
            <person name="Choi J.-H."/>
            <person name="Mockaitis K."/>
            <person name="Colbourne J."/>
            <person name="Pfrender M."/>
        </authorList>
    </citation>
    <scope>NUCLEOTIDE SEQUENCE [LARGE SCALE GENOMIC DNA]</scope>
    <source>
        <strain evidence="3 4">Xinb3</strain>
        <tissue evidence="3">Complete organism</tissue>
    </source>
</reference>
<dbReference type="GO" id="GO:0005524">
    <property type="term" value="F:ATP binding"/>
    <property type="evidence" value="ECO:0007669"/>
    <property type="project" value="UniProtKB-UniRule"/>
</dbReference>
<dbReference type="GO" id="GO:0004674">
    <property type="term" value="F:protein serine/threonine kinase activity"/>
    <property type="evidence" value="ECO:0007669"/>
    <property type="project" value="InterPro"/>
</dbReference>
<gene>
    <name evidence="3" type="ORF">APZ42_001811</name>
</gene>
<dbReference type="SMART" id="SM00220">
    <property type="entry name" value="S_TKc"/>
    <property type="match status" value="1"/>
</dbReference>
<keyword evidence="1" id="KW-0067">ATP-binding</keyword>
<feature type="non-terminal residue" evidence="3">
    <location>
        <position position="379"/>
    </location>
</feature>
<comment type="caution">
    <text evidence="3">The sequence shown here is derived from an EMBL/GenBank/DDBJ whole genome shotgun (WGS) entry which is preliminary data.</text>
</comment>
<dbReference type="STRING" id="35525.A0A162C6Q7"/>
<dbReference type="GO" id="GO:0051082">
    <property type="term" value="F:unfolded protein binding"/>
    <property type="evidence" value="ECO:0007669"/>
    <property type="project" value="TreeGrafter"/>
</dbReference>
<dbReference type="AlphaFoldDB" id="A0A162C6Q7"/>
<dbReference type="EMBL" id="LRGB01006705">
    <property type="protein sequence ID" value="KZS01511.1"/>
    <property type="molecule type" value="Genomic_DNA"/>
</dbReference>